<comment type="caution">
    <text evidence="1">The sequence shown here is derived from an EMBL/GenBank/DDBJ whole genome shotgun (WGS) entry which is preliminary data.</text>
</comment>
<reference evidence="1" key="1">
    <citation type="journal article" date="2020" name="mSystems">
        <title>Genome- and Community-Level Interaction Insights into Carbon Utilization and Element Cycling Functions of Hydrothermarchaeota in Hydrothermal Sediment.</title>
        <authorList>
            <person name="Zhou Z."/>
            <person name="Liu Y."/>
            <person name="Xu W."/>
            <person name="Pan J."/>
            <person name="Luo Z.H."/>
            <person name="Li M."/>
        </authorList>
    </citation>
    <scope>NUCLEOTIDE SEQUENCE [LARGE SCALE GENOMIC DNA]</scope>
    <source>
        <strain evidence="1">SpSt-794</strain>
    </source>
</reference>
<proteinExistence type="predicted"/>
<protein>
    <submittedName>
        <fullName evidence="1">Uncharacterized protein</fullName>
    </submittedName>
</protein>
<evidence type="ECO:0000313" key="1">
    <source>
        <dbReference type="EMBL" id="HGW60694.1"/>
    </source>
</evidence>
<sequence length="67" mass="7998">MRESNIYIYIGTATIEPIEAETKEMAVRKLIKKFPWLDFYPKAILRQSIKKLGQNEVEKIEEGRWQK</sequence>
<dbReference type="AlphaFoldDB" id="A0A7C4TXF8"/>
<accession>A0A7C4TXF8</accession>
<dbReference type="EMBL" id="DTHV01000146">
    <property type="protein sequence ID" value="HGW60694.1"/>
    <property type="molecule type" value="Genomic_DNA"/>
</dbReference>
<name>A0A7C4TXF8_9BACT</name>
<gene>
    <name evidence="1" type="ORF">ENV82_04625</name>
</gene>
<organism evidence="1">
    <name type="scientific">Caldisericum exile</name>
    <dbReference type="NCBI Taxonomy" id="693075"/>
    <lineage>
        <taxon>Bacteria</taxon>
        <taxon>Pseudomonadati</taxon>
        <taxon>Caldisericota/Cryosericota group</taxon>
        <taxon>Caldisericota</taxon>
        <taxon>Caldisericia</taxon>
        <taxon>Caldisericales</taxon>
        <taxon>Caldisericaceae</taxon>
        <taxon>Caldisericum</taxon>
    </lineage>
</organism>